<dbReference type="Proteomes" id="UP001161247">
    <property type="component" value="Chromosome 2"/>
</dbReference>
<protein>
    <submittedName>
        <fullName evidence="2">OLC1v1032352C1</fullName>
    </submittedName>
</protein>
<accession>A0AAV1CKT6</accession>
<gene>
    <name evidence="2" type="ORF">OLC1_LOCUS7050</name>
</gene>
<organism evidence="2 3">
    <name type="scientific">Oldenlandia corymbosa var. corymbosa</name>
    <dbReference type="NCBI Taxonomy" id="529605"/>
    <lineage>
        <taxon>Eukaryota</taxon>
        <taxon>Viridiplantae</taxon>
        <taxon>Streptophyta</taxon>
        <taxon>Embryophyta</taxon>
        <taxon>Tracheophyta</taxon>
        <taxon>Spermatophyta</taxon>
        <taxon>Magnoliopsida</taxon>
        <taxon>eudicotyledons</taxon>
        <taxon>Gunneridae</taxon>
        <taxon>Pentapetalae</taxon>
        <taxon>asterids</taxon>
        <taxon>lamiids</taxon>
        <taxon>Gentianales</taxon>
        <taxon>Rubiaceae</taxon>
        <taxon>Rubioideae</taxon>
        <taxon>Spermacoceae</taxon>
        <taxon>Hedyotis-Oldenlandia complex</taxon>
        <taxon>Oldenlandia</taxon>
    </lineage>
</organism>
<dbReference type="PANTHER" id="PTHR34956:SF1">
    <property type="entry name" value="DUF4005 DOMAIN-CONTAINING PROTEIN"/>
    <property type="match status" value="1"/>
</dbReference>
<sequence>MDHLGAWDGAESAEDVLFYEELRRQVLILTAEEDDDDEYQENKHPNIGAKSLHQTVAHSPASALQTQQPGCYYQWSGGETTDSVPRWVFNVWNPGSGTGVFIPQIVKSRRRNKPRKKNNERGRTYKPIANVA</sequence>
<evidence type="ECO:0000256" key="1">
    <source>
        <dbReference type="SAM" id="MobiDB-lite"/>
    </source>
</evidence>
<keyword evidence="3" id="KW-1185">Reference proteome</keyword>
<feature type="compositionally biased region" description="Basic residues" evidence="1">
    <location>
        <begin position="107"/>
        <end position="116"/>
    </location>
</feature>
<dbReference type="EMBL" id="OX459119">
    <property type="protein sequence ID" value="CAI9096254.1"/>
    <property type="molecule type" value="Genomic_DNA"/>
</dbReference>
<reference evidence="2" key="1">
    <citation type="submission" date="2023-03" db="EMBL/GenBank/DDBJ databases">
        <authorList>
            <person name="Julca I."/>
        </authorList>
    </citation>
    <scope>NUCLEOTIDE SEQUENCE</scope>
</reference>
<evidence type="ECO:0000313" key="2">
    <source>
        <dbReference type="EMBL" id="CAI9096254.1"/>
    </source>
</evidence>
<feature type="region of interest" description="Disordered" evidence="1">
    <location>
        <begin position="106"/>
        <end position="132"/>
    </location>
</feature>
<evidence type="ECO:0000313" key="3">
    <source>
        <dbReference type="Proteomes" id="UP001161247"/>
    </source>
</evidence>
<name>A0AAV1CKT6_OLDCO</name>
<proteinExistence type="predicted"/>
<dbReference type="PANTHER" id="PTHR34956">
    <property type="entry name" value="OS05G0397300 PROTEIN"/>
    <property type="match status" value="1"/>
</dbReference>
<dbReference type="AlphaFoldDB" id="A0AAV1CKT6"/>